<name>A0A1D1VR73_RAMVA</name>
<evidence type="ECO:0000313" key="8">
    <source>
        <dbReference type="EMBL" id="GAV04077.1"/>
    </source>
</evidence>
<comment type="subunit">
    <text evidence="6">Heterotrimer; composed of a catalytic MAT2A homodimer that binds one regulatory MAT2B chain. Heterohexamer; composed of a central, catalytic MAT2A homotetramer flanked on either side by a regulatory MAT2B chain. NADP binding increases the affinity for MAT2A.</text>
</comment>
<accession>A0A1D1VR73</accession>
<dbReference type="InterPro" id="IPR029903">
    <property type="entry name" value="RmlD-like-bd"/>
</dbReference>
<evidence type="ECO:0000256" key="4">
    <source>
        <dbReference type="ARBA" id="ARBA00029977"/>
    </source>
</evidence>
<dbReference type="PANTHER" id="PTHR10491">
    <property type="entry name" value="DTDP-4-DEHYDRORHAMNOSE REDUCTASE"/>
    <property type="match status" value="1"/>
</dbReference>
<evidence type="ECO:0000259" key="7">
    <source>
        <dbReference type="Pfam" id="PF04321"/>
    </source>
</evidence>
<dbReference type="GO" id="GO:0048269">
    <property type="term" value="C:methionine adenosyltransferase complex"/>
    <property type="evidence" value="ECO:0007669"/>
    <property type="project" value="TreeGrafter"/>
</dbReference>
<feature type="domain" description="RmlD-like substrate binding" evidence="7">
    <location>
        <begin position="7"/>
        <end position="301"/>
    </location>
</feature>
<keyword evidence="9" id="KW-1185">Reference proteome</keyword>
<dbReference type="STRING" id="947166.A0A1D1VR73"/>
<evidence type="ECO:0000256" key="5">
    <source>
        <dbReference type="ARBA" id="ARBA00045998"/>
    </source>
</evidence>
<comment type="caution">
    <text evidence="8">The sequence shown here is derived from an EMBL/GenBank/DDBJ whole genome shotgun (WGS) entry which is preliminary data.</text>
</comment>
<comment type="function">
    <text evidence="5">Regulatory subunit of S-adenosylmethionine synthetase 2, an enzyme that catalyzes the formation of S-adenosylmethionine from methionine and ATP. Regulates MAT2A catalytic activity by changing its kinetic properties, increasing its affinity for L-methionine. Can bind NADP (in vitro).</text>
</comment>
<dbReference type="UniPathway" id="UPA00315">
    <property type="reaction ID" value="UER00080"/>
</dbReference>
<sequence length="305" mass="33238">MESNNKTVVVTGASGLLGRAVLKRFEEAGWKATGLAFSRAHKHPNLVKLDITDQEAVKHFLVSTRPEVIVHCAAEKSPDVVEKQPEEARKLNADATRNLALCAVQVKAFFIYISTDSVFDGKNPPYAEDATTSPLNKYGHSKRDGEVSTINLNAGVVLRIPFLYGPVDELAESSVAILFGQVKAGKPVTISHYDYRRPAHVDDIAGVVLLLAEKKLASVQGEQIYGIYHWSGPDQMTKYEMALIMADLFKLPKDHIKADPNAPTSGAPRAVDPSLSCERLQKLGAPTPVDFRTGVVPVLQPFLNA</sequence>
<dbReference type="AlphaFoldDB" id="A0A1D1VR73"/>
<dbReference type="OrthoDB" id="6235964at2759"/>
<dbReference type="Pfam" id="PF04321">
    <property type="entry name" value="RmlD_sub_bind"/>
    <property type="match status" value="1"/>
</dbReference>
<comment type="similarity">
    <text evidence="2">Belongs to the dTDP-4-dehydrorhamnose reductase family. MAT2B subfamily.</text>
</comment>
<dbReference type="Proteomes" id="UP000186922">
    <property type="component" value="Unassembled WGS sequence"/>
</dbReference>
<dbReference type="PANTHER" id="PTHR10491:SF4">
    <property type="entry name" value="METHIONINE ADENOSYLTRANSFERASE 2 SUBUNIT BETA"/>
    <property type="match status" value="1"/>
</dbReference>
<dbReference type="EMBL" id="BDGG01000010">
    <property type="protein sequence ID" value="GAV04077.1"/>
    <property type="molecule type" value="Genomic_DNA"/>
</dbReference>
<organism evidence="8 9">
    <name type="scientific">Ramazzottius varieornatus</name>
    <name type="common">Water bear</name>
    <name type="synonym">Tardigrade</name>
    <dbReference type="NCBI Taxonomy" id="947166"/>
    <lineage>
        <taxon>Eukaryota</taxon>
        <taxon>Metazoa</taxon>
        <taxon>Ecdysozoa</taxon>
        <taxon>Tardigrada</taxon>
        <taxon>Eutardigrada</taxon>
        <taxon>Parachela</taxon>
        <taxon>Hypsibioidea</taxon>
        <taxon>Ramazzottiidae</taxon>
        <taxon>Ramazzottius</taxon>
    </lineage>
</organism>
<dbReference type="Gene3D" id="3.40.50.720">
    <property type="entry name" value="NAD(P)-binding Rossmann-like Domain"/>
    <property type="match status" value="1"/>
</dbReference>
<reference evidence="8 9" key="1">
    <citation type="journal article" date="2016" name="Nat. Commun.">
        <title>Extremotolerant tardigrade genome and improved radiotolerance of human cultured cells by tardigrade-unique protein.</title>
        <authorList>
            <person name="Hashimoto T."/>
            <person name="Horikawa D.D."/>
            <person name="Saito Y."/>
            <person name="Kuwahara H."/>
            <person name="Kozuka-Hata H."/>
            <person name="Shin-I T."/>
            <person name="Minakuchi Y."/>
            <person name="Ohishi K."/>
            <person name="Motoyama A."/>
            <person name="Aizu T."/>
            <person name="Enomoto A."/>
            <person name="Kondo K."/>
            <person name="Tanaka S."/>
            <person name="Hara Y."/>
            <person name="Koshikawa S."/>
            <person name="Sagara H."/>
            <person name="Miura T."/>
            <person name="Yokobori S."/>
            <person name="Miyagawa K."/>
            <person name="Suzuki Y."/>
            <person name="Kubo T."/>
            <person name="Oyama M."/>
            <person name="Kohara Y."/>
            <person name="Fujiyama A."/>
            <person name="Arakawa K."/>
            <person name="Katayama T."/>
            <person name="Toyoda A."/>
            <person name="Kunieda T."/>
        </authorList>
    </citation>
    <scope>NUCLEOTIDE SEQUENCE [LARGE SCALE GENOMIC DNA]</scope>
    <source>
        <strain evidence="8 9">YOKOZUNA-1</strain>
    </source>
</reference>
<evidence type="ECO:0000256" key="6">
    <source>
        <dbReference type="ARBA" id="ARBA00046786"/>
    </source>
</evidence>
<evidence type="ECO:0000256" key="1">
    <source>
        <dbReference type="ARBA" id="ARBA00005224"/>
    </source>
</evidence>
<protein>
    <recommendedName>
        <fullName evidence="3">Methionine adenosyltransferase 2 subunit beta</fullName>
    </recommendedName>
    <alternativeName>
        <fullName evidence="4">Methionine adenosyltransferase II beta</fullName>
    </alternativeName>
</protein>
<comment type="pathway">
    <text evidence="1">Amino-acid biosynthesis; S-adenosyl-L-methionine biosynthesis; S-adenosyl-L-methionine from L-methionine: step 1/1.</text>
</comment>
<dbReference type="CDD" id="cd05254">
    <property type="entry name" value="dTDP_HR_like_SDR_e"/>
    <property type="match status" value="1"/>
</dbReference>
<dbReference type="GO" id="GO:0006556">
    <property type="term" value="P:S-adenosylmethionine biosynthetic process"/>
    <property type="evidence" value="ECO:0007669"/>
    <property type="project" value="UniProtKB-UniPathway"/>
</dbReference>
<dbReference type="SUPFAM" id="SSF51735">
    <property type="entry name" value="NAD(P)-binding Rossmann-fold domains"/>
    <property type="match status" value="1"/>
</dbReference>
<dbReference type="GO" id="GO:0048270">
    <property type="term" value="F:methionine adenosyltransferase regulator activity"/>
    <property type="evidence" value="ECO:0007669"/>
    <property type="project" value="TreeGrafter"/>
</dbReference>
<dbReference type="FunFam" id="3.40.50.720:FF:000357">
    <property type="entry name" value="Methionine adenosyltransferase 2 subunit beta"/>
    <property type="match status" value="1"/>
</dbReference>
<proteinExistence type="inferred from homology"/>
<evidence type="ECO:0000256" key="3">
    <source>
        <dbReference type="ARBA" id="ARBA00021596"/>
    </source>
</evidence>
<dbReference type="InterPro" id="IPR005913">
    <property type="entry name" value="dTDP_dehydrorham_reduct"/>
</dbReference>
<evidence type="ECO:0000313" key="9">
    <source>
        <dbReference type="Proteomes" id="UP000186922"/>
    </source>
</evidence>
<evidence type="ECO:0000256" key="2">
    <source>
        <dbReference type="ARBA" id="ARBA00008656"/>
    </source>
</evidence>
<dbReference type="InterPro" id="IPR036291">
    <property type="entry name" value="NAD(P)-bd_dom_sf"/>
</dbReference>
<gene>
    <name evidence="8" type="primary">RvY_14413</name>
    <name evidence="8" type="synonym">RvY_14413.1</name>
    <name evidence="8" type="ORF">RvY_14413-1</name>
</gene>